<keyword evidence="6" id="KW-1185">Reference proteome</keyword>
<dbReference type="InterPro" id="IPR050952">
    <property type="entry name" value="TRIM-NHL_E3_ligases"/>
</dbReference>
<dbReference type="SUPFAM" id="SSF101898">
    <property type="entry name" value="NHL repeat"/>
    <property type="match status" value="1"/>
</dbReference>
<dbReference type="GO" id="GO:0008270">
    <property type="term" value="F:zinc ion binding"/>
    <property type="evidence" value="ECO:0007669"/>
    <property type="project" value="UniProtKB-KW"/>
</dbReference>
<evidence type="ECO:0008006" key="7">
    <source>
        <dbReference type="Google" id="ProtNLM"/>
    </source>
</evidence>
<dbReference type="PANTHER" id="PTHR24104:SF25">
    <property type="entry name" value="PROTEIN LIN-41"/>
    <property type="match status" value="1"/>
</dbReference>
<dbReference type="Proteomes" id="UP000015101">
    <property type="component" value="Unassembled WGS sequence"/>
</dbReference>
<dbReference type="STRING" id="6412.T1FSZ5"/>
<dbReference type="AlphaFoldDB" id="T1FSZ5"/>
<dbReference type="PANTHER" id="PTHR24104">
    <property type="entry name" value="E3 UBIQUITIN-PROTEIN LIGASE NHLRC1-RELATED"/>
    <property type="match status" value="1"/>
</dbReference>
<dbReference type="EMBL" id="AMQM01003911">
    <property type="status" value="NOT_ANNOTATED_CDS"/>
    <property type="molecule type" value="Genomic_DNA"/>
</dbReference>
<dbReference type="InterPro" id="IPR011042">
    <property type="entry name" value="6-blade_b-propeller_TolB-like"/>
</dbReference>
<accession>T1FSZ5</accession>
<proteinExistence type="predicted"/>
<dbReference type="RefSeq" id="XP_009016604.1">
    <property type="nucleotide sequence ID" value="XM_009018356.1"/>
</dbReference>
<dbReference type="InParanoid" id="T1FSZ5"/>
<sequence>MDRRTSLTNKGLNCIKNNSLEGEDIETSLNNSGNYSIIKSNNLSTENIEDGSYLEGYTSVVSTRMKRLEKIFENLTNRKESLKNEINVLKTNITKVAEKMHSKIDQDCSDLLEKTDTYYKNEEQKLDKLQSQLMESMKAAEEFNNFVQQVKQSCSVEEQNEQQSEIKSRQQQLDSVKHDVAFGSIKFFSNNDVLGNIIGKVKINDTDTSDPYADQPKEIGLIEGNQMVAGVTMLNERIYIIRELLPNVEVYMAADLSRYKMLKLEGLRKPSDITGDVISGHVYISDAVGSIYKLQPDENVLTKLPVDVSGEPQGIFVLPAEAANAGNLLVTCYDSRQLKEFTPAGQLVKSIRFQQDVLSPWHVVPSLRAGWLGGGDGLVVKKYALCHGWEGGKQHRVCLIDDSGRNLKTHGASNGSGAAKLDVPSRMAVDPYGYIFVADRNNDRIVLLSPNLVYVRDIISRSYGARQPRRVHLDSLNGKLYVGLVDGSVRIFQLSDYQNGT</sequence>
<evidence type="ECO:0000256" key="1">
    <source>
        <dbReference type="ARBA" id="ARBA00022737"/>
    </source>
</evidence>
<reference evidence="4 6" key="2">
    <citation type="journal article" date="2013" name="Nature">
        <title>Insights into bilaterian evolution from three spiralian genomes.</title>
        <authorList>
            <person name="Simakov O."/>
            <person name="Marletaz F."/>
            <person name="Cho S.J."/>
            <person name="Edsinger-Gonzales E."/>
            <person name="Havlak P."/>
            <person name="Hellsten U."/>
            <person name="Kuo D.H."/>
            <person name="Larsson T."/>
            <person name="Lv J."/>
            <person name="Arendt D."/>
            <person name="Savage R."/>
            <person name="Osoegawa K."/>
            <person name="de Jong P."/>
            <person name="Grimwood J."/>
            <person name="Chapman J.A."/>
            <person name="Shapiro H."/>
            <person name="Aerts A."/>
            <person name="Otillar R.P."/>
            <person name="Terry A.Y."/>
            <person name="Boore J.L."/>
            <person name="Grigoriev I.V."/>
            <person name="Lindberg D.R."/>
            <person name="Seaver E.C."/>
            <person name="Weisblat D.A."/>
            <person name="Putnam N.H."/>
            <person name="Rokhsar D.S."/>
        </authorList>
    </citation>
    <scope>NUCLEOTIDE SEQUENCE</scope>
</reference>
<dbReference type="EMBL" id="KB096365">
    <property type="protein sequence ID" value="ESO05289.1"/>
    <property type="molecule type" value="Genomic_DNA"/>
</dbReference>
<reference evidence="6" key="1">
    <citation type="submission" date="2012-12" db="EMBL/GenBank/DDBJ databases">
        <authorList>
            <person name="Hellsten U."/>
            <person name="Grimwood J."/>
            <person name="Chapman J.A."/>
            <person name="Shapiro H."/>
            <person name="Aerts A."/>
            <person name="Otillar R.P."/>
            <person name="Terry A.Y."/>
            <person name="Boore J.L."/>
            <person name="Simakov O."/>
            <person name="Marletaz F."/>
            <person name="Cho S.-J."/>
            <person name="Edsinger-Gonzales E."/>
            <person name="Havlak P."/>
            <person name="Kuo D.-H."/>
            <person name="Larsson T."/>
            <person name="Lv J."/>
            <person name="Arendt D."/>
            <person name="Savage R."/>
            <person name="Osoegawa K."/>
            <person name="de Jong P."/>
            <person name="Lindberg D.R."/>
            <person name="Seaver E.C."/>
            <person name="Weisblat D.A."/>
            <person name="Putnam N.H."/>
            <person name="Grigoriev I.V."/>
            <person name="Rokhsar D.S."/>
        </authorList>
    </citation>
    <scope>NUCLEOTIDE SEQUENCE</scope>
</reference>
<evidence type="ECO:0000256" key="3">
    <source>
        <dbReference type="SAM" id="Coils"/>
    </source>
</evidence>
<dbReference type="CTD" id="20211942"/>
<feature type="coiled-coil region" evidence="3">
    <location>
        <begin position="65"/>
        <end position="139"/>
    </location>
</feature>
<feature type="repeat" description="NHL" evidence="2">
    <location>
        <begin position="413"/>
        <end position="451"/>
    </location>
</feature>
<dbReference type="PROSITE" id="PS51125">
    <property type="entry name" value="NHL"/>
    <property type="match status" value="1"/>
</dbReference>
<dbReference type="KEGG" id="hro:HELRODRAFT_191437"/>
<evidence type="ECO:0000313" key="4">
    <source>
        <dbReference type="EMBL" id="ESO05289.1"/>
    </source>
</evidence>
<evidence type="ECO:0000313" key="6">
    <source>
        <dbReference type="Proteomes" id="UP000015101"/>
    </source>
</evidence>
<evidence type="ECO:0000313" key="5">
    <source>
        <dbReference type="EnsemblMetazoa" id="HelroP191437"/>
    </source>
</evidence>
<organism evidence="5 6">
    <name type="scientific">Helobdella robusta</name>
    <name type="common">Californian leech</name>
    <dbReference type="NCBI Taxonomy" id="6412"/>
    <lineage>
        <taxon>Eukaryota</taxon>
        <taxon>Metazoa</taxon>
        <taxon>Spiralia</taxon>
        <taxon>Lophotrochozoa</taxon>
        <taxon>Annelida</taxon>
        <taxon>Clitellata</taxon>
        <taxon>Hirudinea</taxon>
        <taxon>Rhynchobdellida</taxon>
        <taxon>Glossiphoniidae</taxon>
        <taxon>Helobdella</taxon>
    </lineage>
</organism>
<reference evidence="5" key="3">
    <citation type="submission" date="2015-06" db="UniProtKB">
        <authorList>
            <consortium name="EnsemblMetazoa"/>
        </authorList>
    </citation>
    <scope>IDENTIFICATION</scope>
</reference>
<protein>
    <recommendedName>
        <fullName evidence="7">SMP-30/Gluconolactonase/LRE-like region domain-containing protein</fullName>
    </recommendedName>
</protein>
<gene>
    <name evidence="5" type="primary">20211942</name>
    <name evidence="4" type="ORF">HELRODRAFT_191437</name>
</gene>
<keyword evidence="3" id="KW-0175">Coiled coil</keyword>
<dbReference type="GeneID" id="20211942"/>
<evidence type="ECO:0000256" key="2">
    <source>
        <dbReference type="PROSITE-ProRule" id="PRU00504"/>
    </source>
</evidence>
<dbReference type="Gene3D" id="2.120.10.30">
    <property type="entry name" value="TolB, C-terminal domain"/>
    <property type="match status" value="2"/>
</dbReference>
<dbReference type="EnsemblMetazoa" id="HelroT191437">
    <property type="protein sequence ID" value="HelroP191437"/>
    <property type="gene ID" value="HelroG191437"/>
</dbReference>
<name>T1FSZ5_HELRO</name>
<dbReference type="InterPro" id="IPR001258">
    <property type="entry name" value="NHL_repeat"/>
</dbReference>
<dbReference type="HOGENOM" id="CLU_544321_0_0_1"/>
<dbReference type="OrthoDB" id="10039644at2759"/>
<keyword evidence="1" id="KW-0677">Repeat</keyword>